<comment type="caution">
    <text evidence="2">The sequence shown here is derived from an EMBL/GenBank/DDBJ whole genome shotgun (WGS) entry which is preliminary data.</text>
</comment>
<feature type="transmembrane region" description="Helical" evidence="1">
    <location>
        <begin position="73"/>
        <end position="92"/>
    </location>
</feature>
<keyword evidence="1" id="KW-0472">Membrane</keyword>
<feature type="transmembrane region" description="Helical" evidence="1">
    <location>
        <begin position="6"/>
        <end position="21"/>
    </location>
</feature>
<name>A0A1S2LT73_9BACI</name>
<dbReference type="OrthoDB" id="2666257at2"/>
<dbReference type="EMBL" id="MLQQ01000001">
    <property type="protein sequence ID" value="OIJ15556.1"/>
    <property type="molecule type" value="Genomic_DNA"/>
</dbReference>
<dbReference type="AlphaFoldDB" id="A0A1S2LT73"/>
<protein>
    <recommendedName>
        <fullName evidence="4">ABC-2 type transporter domain-containing protein</fullName>
    </recommendedName>
</protein>
<reference evidence="2 3" key="1">
    <citation type="submission" date="2016-10" db="EMBL/GenBank/DDBJ databases">
        <title>Draft genome sequences of four alkaliphilic bacteria belonging to the Anaerobacillus genus.</title>
        <authorList>
            <person name="Bassil N.M."/>
            <person name="Lloyd J.R."/>
        </authorList>
    </citation>
    <scope>NUCLEOTIDE SEQUENCE [LARGE SCALE GENOMIC DNA]</scope>
    <source>
        <strain evidence="2 3">DSM 15340</strain>
    </source>
</reference>
<sequence>MVIGGILFIQVGLVIGLLLHSSKTSAALSSIIMVVLFMTATFYPQLPEWHNVLQFIPSVVVVENMNGVFNGEFLGFELVLLIGWLAVFYLIIQSLVKKELSK</sequence>
<feature type="transmembrane region" description="Helical" evidence="1">
    <location>
        <begin position="28"/>
        <end position="46"/>
    </location>
</feature>
<proteinExistence type="predicted"/>
<evidence type="ECO:0000313" key="3">
    <source>
        <dbReference type="Proteomes" id="UP000180098"/>
    </source>
</evidence>
<evidence type="ECO:0008006" key="4">
    <source>
        <dbReference type="Google" id="ProtNLM"/>
    </source>
</evidence>
<keyword evidence="1" id="KW-1133">Transmembrane helix</keyword>
<gene>
    <name evidence="2" type="ORF">BKP35_00750</name>
</gene>
<accession>A0A1S2LT73</accession>
<organism evidence="2 3">
    <name type="scientific">Anaerobacillus arseniciselenatis</name>
    <dbReference type="NCBI Taxonomy" id="85682"/>
    <lineage>
        <taxon>Bacteria</taxon>
        <taxon>Bacillati</taxon>
        <taxon>Bacillota</taxon>
        <taxon>Bacilli</taxon>
        <taxon>Bacillales</taxon>
        <taxon>Bacillaceae</taxon>
        <taxon>Anaerobacillus</taxon>
    </lineage>
</organism>
<dbReference type="Proteomes" id="UP000180098">
    <property type="component" value="Unassembled WGS sequence"/>
</dbReference>
<keyword evidence="3" id="KW-1185">Reference proteome</keyword>
<evidence type="ECO:0000256" key="1">
    <source>
        <dbReference type="SAM" id="Phobius"/>
    </source>
</evidence>
<evidence type="ECO:0000313" key="2">
    <source>
        <dbReference type="EMBL" id="OIJ15556.1"/>
    </source>
</evidence>
<keyword evidence="1" id="KW-0812">Transmembrane</keyword>